<accession>A0A6H5IIR7</accession>
<keyword evidence="2" id="KW-1185">Reference proteome</keyword>
<protein>
    <submittedName>
        <fullName evidence="1">Uncharacterized protein</fullName>
    </submittedName>
</protein>
<name>A0A6H5IIR7_9HYME</name>
<sequence length="52" mass="6284">MPYNNHGQDEDLYEKKKCPDKILTKFEILGQVYDELIPFEEELKAEKYFVED</sequence>
<dbReference type="Proteomes" id="UP000479190">
    <property type="component" value="Unassembled WGS sequence"/>
</dbReference>
<evidence type="ECO:0000313" key="1">
    <source>
        <dbReference type="EMBL" id="CAB0038077.1"/>
    </source>
</evidence>
<dbReference type="AlphaFoldDB" id="A0A6H5IIR7"/>
<proteinExistence type="predicted"/>
<organism evidence="1 2">
    <name type="scientific">Trichogramma brassicae</name>
    <dbReference type="NCBI Taxonomy" id="86971"/>
    <lineage>
        <taxon>Eukaryota</taxon>
        <taxon>Metazoa</taxon>
        <taxon>Ecdysozoa</taxon>
        <taxon>Arthropoda</taxon>
        <taxon>Hexapoda</taxon>
        <taxon>Insecta</taxon>
        <taxon>Pterygota</taxon>
        <taxon>Neoptera</taxon>
        <taxon>Endopterygota</taxon>
        <taxon>Hymenoptera</taxon>
        <taxon>Apocrita</taxon>
        <taxon>Proctotrupomorpha</taxon>
        <taxon>Chalcidoidea</taxon>
        <taxon>Trichogrammatidae</taxon>
        <taxon>Trichogramma</taxon>
    </lineage>
</organism>
<dbReference type="EMBL" id="CADCXV010000889">
    <property type="protein sequence ID" value="CAB0038077.1"/>
    <property type="molecule type" value="Genomic_DNA"/>
</dbReference>
<evidence type="ECO:0000313" key="2">
    <source>
        <dbReference type="Proteomes" id="UP000479190"/>
    </source>
</evidence>
<reference evidence="1 2" key="1">
    <citation type="submission" date="2020-02" db="EMBL/GenBank/DDBJ databases">
        <authorList>
            <person name="Ferguson B K."/>
        </authorList>
    </citation>
    <scope>NUCLEOTIDE SEQUENCE [LARGE SCALE GENOMIC DNA]</scope>
</reference>
<gene>
    <name evidence="1" type="ORF">TBRA_LOCUS9871</name>
</gene>